<dbReference type="AlphaFoldDB" id="A0A7V4E3P1"/>
<dbReference type="Pfam" id="PF07676">
    <property type="entry name" value="PD40"/>
    <property type="match status" value="3"/>
</dbReference>
<dbReference type="Gene3D" id="2.120.10.30">
    <property type="entry name" value="TolB, C-terminal domain"/>
    <property type="match status" value="1"/>
</dbReference>
<reference evidence="2" key="1">
    <citation type="journal article" date="2020" name="mSystems">
        <title>Genome- and Community-Level Interaction Insights into Carbon Utilization and Element Cycling Functions of Hydrothermarchaeota in Hydrothermal Sediment.</title>
        <authorList>
            <person name="Zhou Z."/>
            <person name="Liu Y."/>
            <person name="Xu W."/>
            <person name="Pan J."/>
            <person name="Luo Z.H."/>
            <person name="Li M."/>
        </authorList>
    </citation>
    <scope>NUCLEOTIDE SEQUENCE [LARGE SCALE GENOMIC DNA]</scope>
    <source>
        <strain evidence="2">SpSt-69</strain>
    </source>
</reference>
<name>A0A7V4E3P1_UNCW3</name>
<dbReference type="EMBL" id="DTDJ01000016">
    <property type="protein sequence ID" value="HGL17067.1"/>
    <property type="molecule type" value="Genomic_DNA"/>
</dbReference>
<accession>A0A7V4E3P1</accession>
<dbReference type="PANTHER" id="PTHR36842">
    <property type="entry name" value="PROTEIN TOLB HOMOLOG"/>
    <property type="match status" value="1"/>
</dbReference>
<evidence type="ECO:0000313" key="2">
    <source>
        <dbReference type="EMBL" id="HGL17067.1"/>
    </source>
</evidence>
<dbReference type="PANTHER" id="PTHR36842:SF1">
    <property type="entry name" value="PROTEIN TOLB"/>
    <property type="match status" value="1"/>
</dbReference>
<organism evidence="2">
    <name type="scientific">candidate division WOR-3 bacterium</name>
    <dbReference type="NCBI Taxonomy" id="2052148"/>
    <lineage>
        <taxon>Bacteria</taxon>
        <taxon>Bacteria division WOR-3</taxon>
    </lineage>
</organism>
<dbReference type="SUPFAM" id="SSF82171">
    <property type="entry name" value="DPP6 N-terminal domain-like"/>
    <property type="match status" value="1"/>
</dbReference>
<comment type="caution">
    <text evidence="2">The sequence shown here is derived from an EMBL/GenBank/DDBJ whole genome shotgun (WGS) entry which is preliminary data.</text>
</comment>
<protein>
    <recommendedName>
        <fullName evidence="3">Dipeptidylpeptidase IV N-terminal domain-containing protein</fullName>
    </recommendedName>
</protein>
<evidence type="ECO:0000256" key="1">
    <source>
        <dbReference type="ARBA" id="ARBA00009820"/>
    </source>
</evidence>
<gene>
    <name evidence="2" type="ORF">ENU66_01830</name>
</gene>
<sequence>MLHLLLLAYLFKLSNFYILIDVKSNEELILSGPKYQGIYLFNVKSGDVKKISEGNAFRLALSPKGDKILYVDYNRIKLLDFDGSEKVIAEHSEKVGFPVWIDDSLLAYTFDGVIQLVDTLGNLKGSIDGVRSYYIDYSPEAKLFAFQEDDQIYLIDWNGNRKKITDDGIFFAPLFSPDGRFVTYNEISKGIFLYDIESGENVFVSKGNNPSWSPDGSLLIFNISQDNGYDIVSSEIYVYSVSEKFVKKITNTKNVSELRPIFSPDGKRVYFCTPEGGLGYVNFGKFFR</sequence>
<proteinExistence type="inferred from homology"/>
<evidence type="ECO:0008006" key="3">
    <source>
        <dbReference type="Google" id="ProtNLM"/>
    </source>
</evidence>
<dbReference type="InterPro" id="IPR011659">
    <property type="entry name" value="WD40"/>
</dbReference>
<comment type="similarity">
    <text evidence="1">Belongs to the TolB family.</text>
</comment>
<dbReference type="InterPro" id="IPR011042">
    <property type="entry name" value="6-blade_b-propeller_TolB-like"/>
</dbReference>